<comment type="caution">
    <text evidence="1">The sequence shown here is derived from an EMBL/GenBank/DDBJ whole genome shotgun (WGS) entry which is preliminary data.</text>
</comment>
<proteinExistence type="predicted"/>
<accession>A0A9P7W036</accession>
<keyword evidence="2" id="KW-1185">Reference proteome</keyword>
<dbReference type="EMBL" id="MU250527">
    <property type="protein sequence ID" value="KAG7449920.1"/>
    <property type="molecule type" value="Genomic_DNA"/>
</dbReference>
<dbReference type="GeneID" id="66103910"/>
<gene>
    <name evidence="1" type="ORF">BT62DRAFT_615622</name>
</gene>
<reference evidence="1" key="1">
    <citation type="submission" date="2020-11" db="EMBL/GenBank/DDBJ databases">
        <title>Adaptations for nitrogen fixation in a non-lichenized fungal sporocarp promotes dispersal by wood-feeding termites.</title>
        <authorList>
            <consortium name="DOE Joint Genome Institute"/>
            <person name="Koch R.A."/>
            <person name="Yoon G."/>
            <person name="Arayal U."/>
            <person name="Lail K."/>
            <person name="Amirebrahimi M."/>
            <person name="Labutti K."/>
            <person name="Lipzen A."/>
            <person name="Riley R."/>
            <person name="Barry K."/>
            <person name="Henrissat B."/>
            <person name="Grigoriev I.V."/>
            <person name="Herr J.R."/>
            <person name="Aime M.C."/>
        </authorList>
    </citation>
    <scope>NUCLEOTIDE SEQUENCE</scope>
    <source>
        <strain evidence="1">MCA 3950</strain>
    </source>
</reference>
<organism evidence="1 2">
    <name type="scientific">Guyanagaster necrorhizus</name>
    <dbReference type="NCBI Taxonomy" id="856835"/>
    <lineage>
        <taxon>Eukaryota</taxon>
        <taxon>Fungi</taxon>
        <taxon>Dikarya</taxon>
        <taxon>Basidiomycota</taxon>
        <taxon>Agaricomycotina</taxon>
        <taxon>Agaricomycetes</taxon>
        <taxon>Agaricomycetidae</taxon>
        <taxon>Agaricales</taxon>
        <taxon>Marasmiineae</taxon>
        <taxon>Physalacriaceae</taxon>
        <taxon>Guyanagaster</taxon>
    </lineage>
</organism>
<dbReference type="Proteomes" id="UP000812287">
    <property type="component" value="Unassembled WGS sequence"/>
</dbReference>
<protein>
    <submittedName>
        <fullName evidence="1">Uncharacterized protein</fullName>
    </submittedName>
</protein>
<name>A0A9P7W036_9AGAR</name>
<dbReference type="AlphaFoldDB" id="A0A9P7W036"/>
<dbReference type="RefSeq" id="XP_043043420.1">
    <property type="nucleotide sequence ID" value="XM_043181614.1"/>
</dbReference>
<evidence type="ECO:0000313" key="2">
    <source>
        <dbReference type="Proteomes" id="UP000812287"/>
    </source>
</evidence>
<sequence>MEPANRAKSVWNHGICHDCLGAWYHCILRPKFPLASAYMSFKTCRCRHELGPFVRPPYLRVSDDSGFIIHHLFENMPLLWDIFDLSPGGPHASDYSICKPKTAVLPRLHGAADMNAQCALRSAEQFVTCLHCLPYHSIYTRAKEVQLSPDPKSTLQSLPSVAGTILREYDTCVKSVVYGTLAVLSIT</sequence>
<evidence type="ECO:0000313" key="1">
    <source>
        <dbReference type="EMBL" id="KAG7449920.1"/>
    </source>
</evidence>